<evidence type="ECO:0000313" key="2">
    <source>
        <dbReference type="EMBL" id="MDK3017769.1"/>
    </source>
</evidence>
<dbReference type="EMBL" id="JASNJD010000005">
    <property type="protein sequence ID" value="MDK3017769.1"/>
    <property type="molecule type" value="Genomic_DNA"/>
</dbReference>
<proteinExistence type="predicted"/>
<dbReference type="InterPro" id="IPR050772">
    <property type="entry name" value="Hydratase-Decarb/MhpD_sf"/>
</dbReference>
<dbReference type="InterPro" id="IPR036663">
    <property type="entry name" value="Fumarylacetoacetase_C_sf"/>
</dbReference>
<gene>
    <name evidence="2" type="ORF">QO033_08775</name>
</gene>
<dbReference type="Proteomes" id="UP001243757">
    <property type="component" value="Unassembled WGS sequence"/>
</dbReference>
<protein>
    <submittedName>
        <fullName evidence="2">Hydratase</fullName>
    </submittedName>
</protein>
<sequence length="286" mass="28878">MRLTGWLAAAAIMLGATGARADCATQEEIDAFIEAYITKAPAKALSVGGSMADAACTQAKLGLAMADVMGPVVGYKAGLTSKPAQDRFGVSEPVMGVLYHDTLLRDGAEVALPWGSVPVFEADLIVEIADAGINAASTGEEAMAHIASLHPFIELPDLMLAKGEPITGVTLTAMGVGARSGVVGEGLPVTDPAAAYAALGAMRVVLRAADGEVLADVPGTAVLGHPINAVLWLRDKGVVFKAGDLVSVGSFGPLFPPAKGKGGASVTYVGLPGDPVVSVSFKAADD</sequence>
<evidence type="ECO:0000256" key="1">
    <source>
        <dbReference type="SAM" id="SignalP"/>
    </source>
</evidence>
<organism evidence="2 3">
    <name type="scientific">Pseudodonghicola flavimaris</name>
    <dbReference type="NCBI Taxonomy" id="3050036"/>
    <lineage>
        <taxon>Bacteria</taxon>
        <taxon>Pseudomonadati</taxon>
        <taxon>Pseudomonadota</taxon>
        <taxon>Alphaproteobacteria</taxon>
        <taxon>Rhodobacterales</taxon>
        <taxon>Paracoccaceae</taxon>
        <taxon>Pseudodonghicola</taxon>
    </lineage>
</organism>
<dbReference type="PANTHER" id="PTHR30143:SF0">
    <property type="entry name" value="2-KETO-4-PENTENOATE HYDRATASE"/>
    <property type="match status" value="1"/>
</dbReference>
<dbReference type="RefSeq" id="WP_284480584.1">
    <property type="nucleotide sequence ID" value="NZ_JASNJD010000005.1"/>
</dbReference>
<dbReference type="Gene3D" id="3.90.850.10">
    <property type="entry name" value="Fumarylacetoacetase-like, C-terminal domain"/>
    <property type="match status" value="1"/>
</dbReference>
<comment type="caution">
    <text evidence="2">The sequence shown here is derived from an EMBL/GenBank/DDBJ whole genome shotgun (WGS) entry which is preliminary data.</text>
</comment>
<evidence type="ECO:0000313" key="3">
    <source>
        <dbReference type="Proteomes" id="UP001243757"/>
    </source>
</evidence>
<reference evidence="2 3" key="1">
    <citation type="submission" date="2023-05" db="EMBL/GenBank/DDBJ databases">
        <title>Pseudodonghicola sp. nov.</title>
        <authorList>
            <person name="Huang J."/>
        </authorList>
    </citation>
    <scope>NUCLEOTIDE SEQUENCE [LARGE SCALE GENOMIC DNA]</scope>
    <source>
        <strain evidence="2 3">IC7</strain>
    </source>
</reference>
<keyword evidence="1" id="KW-0732">Signal</keyword>
<dbReference type="PANTHER" id="PTHR30143">
    <property type="entry name" value="ACID HYDRATASE"/>
    <property type="match status" value="1"/>
</dbReference>
<feature type="chain" id="PRO_5047413286" evidence="1">
    <location>
        <begin position="22"/>
        <end position="286"/>
    </location>
</feature>
<accession>A0ABT7EZI3</accession>
<dbReference type="SUPFAM" id="SSF56529">
    <property type="entry name" value="FAH"/>
    <property type="match status" value="1"/>
</dbReference>
<name>A0ABT7EZI3_9RHOB</name>
<feature type="signal peptide" evidence="1">
    <location>
        <begin position="1"/>
        <end position="21"/>
    </location>
</feature>
<keyword evidence="3" id="KW-1185">Reference proteome</keyword>